<reference evidence="4" key="1">
    <citation type="submission" date="2021-01" db="EMBL/GenBank/DDBJ databases">
        <authorList>
            <person name="Corre E."/>
            <person name="Pelletier E."/>
            <person name="Niang G."/>
            <person name="Scheremetjew M."/>
            <person name="Finn R."/>
            <person name="Kale V."/>
            <person name="Holt S."/>
            <person name="Cochrane G."/>
            <person name="Meng A."/>
            <person name="Brown T."/>
            <person name="Cohen L."/>
        </authorList>
    </citation>
    <scope>NUCLEOTIDE SEQUENCE</scope>
    <source>
        <strain evidence="4">WS</strain>
    </source>
</reference>
<dbReference type="PANTHER" id="PTHR45982">
    <property type="entry name" value="REGULATOR OF CHROMOSOME CONDENSATION"/>
    <property type="match status" value="1"/>
</dbReference>
<sequence>MPIMLKHLTVFILAILLFLSFPNRSDQSLPHTNTFFFGLNGFAQGTQKSNIFTSHQEKKVIDESGAGQGKTIAMLSTGLHHVLVAMSDGTLYSYGSNERGQLGRSLPNSLTFTGEVSPVTGLTERVESMHAKGAKSAVLTQVENYIYEFGDSLSEEASGKGYTTKPVRIIAHNLLPMERFLSVHCTPSAAFAVTDNNRIFSFGMNDNFELGDNTVTQRKDAEPLQQVFDSGVETLATGTHFVVLLEKNGKLWQWGRLMAPGGSSSLYFEVPTQVTTGDIVGHALKLIALSEHLLVYVTTSNEVYHTSNNVQSNRVIVPQDFTSESTVITSLTCSWDGTCSVRNSAGSVYVWLSHPQPSAFQNYGQLSPFSNCDNSLHKQVKQVAHLNRATLFVSQDSLTVSGVGENTHDLLGVKTVFTSLLPEQLFVEQREDSSKILEFDRIGSGHQHTLLLNTENTLYSLGFNSFGALGDTYNLLERYPHEIDTEAYCGTGRGSIKHVAAGKKHSLLLNGDNQVFAFGDSTAAFGVDHIPFGSCHNMNFTEPILEICAGAEYSMALTEERTSIYLWGHDPNTGALKPPTKLSFPQFQDGIKQIYCGGNHHFALLNSGELYCWGSNARGACAQRGKAPSVISSPRLVDIPTPNDSEIEQIVAGAHHSLVLNSNGDVYAFGDNSFYQINTSERKILDDVYFVVNVDKYSVTNLATTEKLSIVAVDADNGQHGVFVWGTTTTETQNAKKIELQRVQDPCSLTSLVDIVQSHEGAYIVCETYLTHPHPPFWKVSVVLVGVMGGLATVTLGFCVVVGCVRCAASLFLGPGSGPKVPIELSPTHYSDHYVHISNGNHSKDSFILQTSAATVSDVESCQDQTAWNSDEVDSAGP</sequence>
<evidence type="ECO:0000313" key="4">
    <source>
        <dbReference type="EMBL" id="CAD9080191.1"/>
    </source>
</evidence>
<accession>A0A7S1PGX3</accession>
<dbReference type="PROSITE" id="PS00626">
    <property type="entry name" value="RCC1_2"/>
    <property type="match status" value="1"/>
</dbReference>
<feature type="repeat" description="RCC1" evidence="1">
    <location>
        <begin position="608"/>
        <end position="663"/>
    </location>
</feature>
<feature type="repeat" description="RCC1" evidence="1">
    <location>
        <begin position="89"/>
        <end position="142"/>
    </location>
</feature>
<dbReference type="PANTHER" id="PTHR45982:SF1">
    <property type="entry name" value="REGULATOR OF CHROMOSOME CONDENSATION"/>
    <property type="match status" value="1"/>
</dbReference>
<feature type="repeat" description="RCC1" evidence="1">
    <location>
        <begin position="456"/>
        <end position="512"/>
    </location>
</feature>
<evidence type="ECO:0000256" key="1">
    <source>
        <dbReference type="PROSITE-ProRule" id="PRU00235"/>
    </source>
</evidence>
<dbReference type="InterPro" id="IPR000408">
    <property type="entry name" value="Reg_chr_condens"/>
</dbReference>
<dbReference type="SUPFAM" id="SSF50985">
    <property type="entry name" value="RCC1/BLIP-II"/>
    <property type="match status" value="2"/>
</dbReference>
<evidence type="ECO:0000256" key="2">
    <source>
        <dbReference type="SAM" id="Phobius"/>
    </source>
</evidence>
<keyword evidence="2" id="KW-0472">Membrane</keyword>
<dbReference type="InterPro" id="IPR009091">
    <property type="entry name" value="RCC1/BLIP-II"/>
</dbReference>
<keyword evidence="3" id="KW-0732">Signal</keyword>
<feature type="repeat" description="RCC1" evidence="1">
    <location>
        <begin position="562"/>
        <end position="607"/>
    </location>
</feature>
<feature type="signal peptide" evidence="3">
    <location>
        <begin position="1"/>
        <end position="27"/>
    </location>
</feature>
<dbReference type="Pfam" id="PF13540">
    <property type="entry name" value="RCC1_2"/>
    <property type="match status" value="3"/>
</dbReference>
<dbReference type="PROSITE" id="PS50012">
    <property type="entry name" value="RCC1_3"/>
    <property type="match status" value="5"/>
</dbReference>
<keyword evidence="2" id="KW-0812">Transmembrane</keyword>
<dbReference type="InterPro" id="IPR051553">
    <property type="entry name" value="Ran_GTPase-activating"/>
</dbReference>
<dbReference type="EMBL" id="HBGD01004164">
    <property type="protein sequence ID" value="CAD9080191.1"/>
    <property type="molecule type" value="Transcribed_RNA"/>
</dbReference>
<feature type="transmembrane region" description="Helical" evidence="2">
    <location>
        <begin position="777"/>
        <end position="805"/>
    </location>
</feature>
<keyword evidence="2" id="KW-1133">Transmembrane helix</keyword>
<evidence type="ECO:0000256" key="3">
    <source>
        <dbReference type="SAM" id="SignalP"/>
    </source>
</evidence>
<gene>
    <name evidence="4" type="ORF">PCOS0759_LOCUS3431</name>
</gene>
<dbReference type="AlphaFoldDB" id="A0A7S1PGX3"/>
<protein>
    <submittedName>
        <fullName evidence="4">Uncharacterized protein</fullName>
    </submittedName>
</protein>
<name>A0A7S1PGX3_9EUKA</name>
<organism evidence="4">
    <name type="scientific">Percolomonas cosmopolitus</name>
    <dbReference type="NCBI Taxonomy" id="63605"/>
    <lineage>
        <taxon>Eukaryota</taxon>
        <taxon>Discoba</taxon>
        <taxon>Heterolobosea</taxon>
        <taxon>Tetramitia</taxon>
        <taxon>Eutetramitia</taxon>
        <taxon>Percolomonadidae</taxon>
        <taxon>Percolomonas</taxon>
    </lineage>
</organism>
<proteinExistence type="predicted"/>
<feature type="chain" id="PRO_5031160096" evidence="3">
    <location>
        <begin position="28"/>
        <end position="878"/>
    </location>
</feature>
<dbReference type="Gene3D" id="2.130.10.30">
    <property type="entry name" value="Regulator of chromosome condensation 1/beta-lactamase-inhibitor protein II"/>
    <property type="match status" value="3"/>
</dbReference>
<feature type="repeat" description="RCC1" evidence="1">
    <location>
        <begin position="197"/>
        <end position="248"/>
    </location>
</feature>